<dbReference type="SMART" id="SM00733">
    <property type="entry name" value="Mterf"/>
    <property type="match status" value="7"/>
</dbReference>
<dbReference type="InterPro" id="IPR003690">
    <property type="entry name" value="MTERF"/>
</dbReference>
<protein>
    <recommendedName>
        <fullName evidence="6">Mitochondrial transcription termination factor family protein</fullName>
    </recommendedName>
</protein>
<keyword evidence="2" id="KW-0806">Transcription termination</keyword>
<keyword evidence="5" id="KW-1185">Reference proteome</keyword>
<dbReference type="Proteomes" id="UP000030689">
    <property type="component" value="Unassembled WGS sequence"/>
</dbReference>
<keyword evidence="3" id="KW-0809">Transit peptide</keyword>
<evidence type="ECO:0008006" key="6">
    <source>
        <dbReference type="Google" id="ProtNLM"/>
    </source>
</evidence>
<reference evidence="4 5" key="1">
    <citation type="journal article" date="2013" name="Front. Plant Sci.">
        <title>The Reference Genome of the Halophytic Plant Eutrema salsugineum.</title>
        <authorList>
            <person name="Yang R."/>
            <person name="Jarvis D.E."/>
            <person name="Chen H."/>
            <person name="Beilstein M.A."/>
            <person name="Grimwood J."/>
            <person name="Jenkins J."/>
            <person name="Shu S."/>
            <person name="Prochnik S."/>
            <person name="Xin M."/>
            <person name="Ma C."/>
            <person name="Schmutz J."/>
            <person name="Wing R.A."/>
            <person name="Mitchell-Olds T."/>
            <person name="Schumaker K.S."/>
            <person name="Wang X."/>
        </authorList>
    </citation>
    <scope>NUCLEOTIDE SEQUENCE [LARGE SCALE GENOMIC DNA]</scope>
</reference>
<proteinExistence type="inferred from homology"/>
<dbReference type="GO" id="GO:0006353">
    <property type="term" value="P:DNA-templated transcription termination"/>
    <property type="evidence" value="ECO:0007669"/>
    <property type="project" value="UniProtKB-KW"/>
</dbReference>
<dbReference type="GO" id="GO:0005737">
    <property type="term" value="C:cytoplasm"/>
    <property type="evidence" value="ECO:0007669"/>
    <property type="project" value="UniProtKB-ARBA"/>
</dbReference>
<evidence type="ECO:0000256" key="1">
    <source>
        <dbReference type="ARBA" id="ARBA00007692"/>
    </source>
</evidence>
<dbReference type="OMA" id="TRVHKAC"/>
<gene>
    <name evidence="4" type="ORF">EUTSA_v10028140mg</name>
</gene>
<name>V4LTR7_EUTSA</name>
<accession>V4LTR7</accession>
<evidence type="ECO:0000313" key="4">
    <source>
        <dbReference type="EMBL" id="ESQ47214.1"/>
    </source>
</evidence>
<dbReference type="GO" id="GO:0003676">
    <property type="term" value="F:nucleic acid binding"/>
    <property type="evidence" value="ECO:0007669"/>
    <property type="project" value="InterPro"/>
</dbReference>
<keyword evidence="2" id="KW-0804">Transcription</keyword>
<dbReference type="InterPro" id="IPR038538">
    <property type="entry name" value="MTERF_sf"/>
</dbReference>
<organism evidence="4 5">
    <name type="scientific">Eutrema salsugineum</name>
    <name type="common">Saltwater cress</name>
    <name type="synonym">Sisymbrium salsugineum</name>
    <dbReference type="NCBI Taxonomy" id="72664"/>
    <lineage>
        <taxon>Eukaryota</taxon>
        <taxon>Viridiplantae</taxon>
        <taxon>Streptophyta</taxon>
        <taxon>Embryophyta</taxon>
        <taxon>Tracheophyta</taxon>
        <taxon>Spermatophyta</taxon>
        <taxon>Magnoliopsida</taxon>
        <taxon>eudicotyledons</taxon>
        <taxon>Gunneridae</taxon>
        <taxon>Pentapetalae</taxon>
        <taxon>rosids</taxon>
        <taxon>malvids</taxon>
        <taxon>Brassicales</taxon>
        <taxon>Brassicaceae</taxon>
        <taxon>Eutremeae</taxon>
        <taxon>Eutrema</taxon>
    </lineage>
</organism>
<dbReference type="Gene3D" id="1.25.70.10">
    <property type="entry name" value="Transcription termination factor 3, mitochondrial"/>
    <property type="match status" value="1"/>
</dbReference>
<comment type="similarity">
    <text evidence="1">Belongs to the mTERF family.</text>
</comment>
<dbReference type="PANTHER" id="PTHR13068:SF220">
    <property type="entry name" value="F8K4.20 PROTEIN-RELATED"/>
    <property type="match status" value="1"/>
</dbReference>
<dbReference type="EMBL" id="KI517416">
    <property type="protein sequence ID" value="ESQ47214.1"/>
    <property type="molecule type" value="Genomic_DNA"/>
</dbReference>
<keyword evidence="2" id="KW-0805">Transcription regulation</keyword>
<dbReference type="KEGG" id="eus:EUTSA_v10028140mg"/>
<feature type="non-terminal residue" evidence="4">
    <location>
        <position position="1"/>
    </location>
</feature>
<evidence type="ECO:0000256" key="3">
    <source>
        <dbReference type="ARBA" id="ARBA00022946"/>
    </source>
</evidence>
<dbReference type="Pfam" id="PF02536">
    <property type="entry name" value="mTERF"/>
    <property type="match status" value="1"/>
</dbReference>
<dbReference type="AlphaFoldDB" id="V4LTR7"/>
<dbReference type="eggNOG" id="KOG1267">
    <property type="taxonomic scope" value="Eukaryota"/>
</dbReference>
<evidence type="ECO:0000313" key="5">
    <source>
        <dbReference type="Proteomes" id="UP000030689"/>
    </source>
</evidence>
<dbReference type="PANTHER" id="PTHR13068">
    <property type="entry name" value="CGI-12 PROTEIN-RELATED"/>
    <property type="match status" value="1"/>
</dbReference>
<dbReference type="FunFam" id="1.25.70.10:FF:000033">
    <property type="entry name" value="F19K23.4 protein"/>
    <property type="match status" value="1"/>
</dbReference>
<dbReference type="OrthoDB" id="637682at2759"/>
<evidence type="ECO:0000256" key="2">
    <source>
        <dbReference type="ARBA" id="ARBA00022472"/>
    </source>
</evidence>
<sequence length="426" mass="48294">VSFRAGRKEQTFTVSYLVDSLGFTKKHAESISRKVSFDGKGKNPDSVLNLFKAHGFTDSQISTIVTAYPELLLLDAEKSLGPKLRFLHSRGASSYELAEIISRVPKILGKKGDKTLSLYYDFVKDVIEADKSSEFEIEKSRHSWPEGNNNKQSNKFRNVLVLRGLGMPQKLLFPLLISDYQPVYGKEKFESSLKKVVDKGFDPTTSRFVQALHVVYQTSDETIEAKVDVFKSLGFSVGDVWEIFKKWPFSLKFSEKKINQTFETLKRCGLLEEEVLSVLKKFPQLIRLSEQNIANSVETFVGLGFSRDEVTLMIKRFPQCLNLSAETVKKKTEFLVKKMSLPLKAVVSNPQVLGYNMEKRTVPRCNVIKTLMAKGLIGSELPSMSFVLAINDQAFLNKYVRKLDNKKLVAELMAIFTRVCKAHLED</sequence>
<dbReference type="Gramene" id="ESQ47214">
    <property type="protein sequence ID" value="ESQ47214"/>
    <property type="gene ID" value="EUTSA_v10028140mg"/>
</dbReference>